<feature type="transmembrane region" description="Helical" evidence="1">
    <location>
        <begin position="121"/>
        <end position="145"/>
    </location>
</feature>
<dbReference type="OrthoDB" id="3684018at2"/>
<reference evidence="3" key="1">
    <citation type="submission" date="2016-10" db="EMBL/GenBank/DDBJ databases">
        <authorList>
            <person name="Varghese N."/>
            <person name="Submissions S."/>
        </authorList>
    </citation>
    <scope>NUCLEOTIDE SEQUENCE [LARGE SCALE GENOMIC DNA]</scope>
    <source>
        <strain evidence="3">CGMCC 4.3568</strain>
    </source>
</reference>
<organism evidence="2 3">
    <name type="scientific">Amycolatopsis marina</name>
    <dbReference type="NCBI Taxonomy" id="490629"/>
    <lineage>
        <taxon>Bacteria</taxon>
        <taxon>Bacillati</taxon>
        <taxon>Actinomycetota</taxon>
        <taxon>Actinomycetes</taxon>
        <taxon>Pseudonocardiales</taxon>
        <taxon>Pseudonocardiaceae</taxon>
        <taxon>Amycolatopsis</taxon>
    </lineage>
</organism>
<accession>A0A1I0YT66</accession>
<keyword evidence="1" id="KW-1133">Transmembrane helix</keyword>
<dbReference type="RefSeq" id="WP_143101815.1">
    <property type="nucleotide sequence ID" value="NZ_FOKG01000005.1"/>
</dbReference>
<dbReference type="EMBL" id="FOKG01000005">
    <property type="protein sequence ID" value="SFB16401.1"/>
    <property type="molecule type" value="Genomic_DNA"/>
</dbReference>
<dbReference type="Proteomes" id="UP000243799">
    <property type="component" value="Unassembled WGS sequence"/>
</dbReference>
<keyword evidence="1" id="KW-0472">Membrane</keyword>
<dbReference type="STRING" id="490629.SAMN05216266_105308"/>
<keyword evidence="3" id="KW-1185">Reference proteome</keyword>
<feature type="transmembrane region" description="Helical" evidence="1">
    <location>
        <begin position="31"/>
        <end position="53"/>
    </location>
</feature>
<feature type="transmembrane region" description="Helical" evidence="1">
    <location>
        <begin position="59"/>
        <end position="79"/>
    </location>
</feature>
<feature type="transmembrane region" description="Helical" evidence="1">
    <location>
        <begin position="91"/>
        <end position="115"/>
    </location>
</feature>
<evidence type="ECO:0000313" key="2">
    <source>
        <dbReference type="EMBL" id="SFB16401.1"/>
    </source>
</evidence>
<protein>
    <submittedName>
        <fullName evidence="2">Uncharacterized protein</fullName>
    </submittedName>
</protein>
<evidence type="ECO:0000256" key="1">
    <source>
        <dbReference type="SAM" id="Phobius"/>
    </source>
</evidence>
<proteinExistence type="predicted"/>
<dbReference type="AlphaFoldDB" id="A0A1I0YT66"/>
<name>A0A1I0YT66_9PSEU</name>
<keyword evidence="1" id="KW-0812">Transmembrane</keyword>
<sequence length="285" mass="30064">MAARVPSLIPGVVDRHILHVLQPRWARARSYLLVALAGVPLLILLSSALLVAVAAAHEFAWWLVLPLLGSALPALVLAARLSTLTLEPHRWLKAAFLTAGCQLLIGGIPAVGMAVNAGSGGASAAATVAFLAQWALLVLGCVFAYRASRVLLVPVCPELAATPFTVAFRARLPNIGDGLLSGSARVARDRVEWSARRHKGRGGPTAEGQFTFEHVRAVRVSALPPATQHIPWLRLSDGSTMYTSPGPAVILSTDAGECMLPIADAGLFADLLNRRIAAWRGGPAR</sequence>
<evidence type="ECO:0000313" key="3">
    <source>
        <dbReference type="Proteomes" id="UP000243799"/>
    </source>
</evidence>
<gene>
    <name evidence="2" type="ORF">SAMN05216266_105308</name>
</gene>